<dbReference type="Proteomes" id="UP000006237">
    <property type="component" value="Unassembled WGS sequence"/>
</dbReference>
<dbReference type="EMBL" id="ACHF01000109">
    <property type="protein sequence ID" value="EEI62385.1"/>
    <property type="molecule type" value="Genomic_DNA"/>
</dbReference>
<protein>
    <submittedName>
        <fullName evidence="1">Uncharacterized protein</fullName>
    </submittedName>
</protein>
<evidence type="ECO:0000313" key="2">
    <source>
        <dbReference type="Proteomes" id="UP000006237"/>
    </source>
</evidence>
<proteinExistence type="predicted"/>
<organism evidence="1 2">
    <name type="scientific">Corynebacterium glucuronolyticum ATCC 51866</name>
    <dbReference type="NCBI Taxonomy" id="548478"/>
    <lineage>
        <taxon>Bacteria</taxon>
        <taxon>Bacillati</taxon>
        <taxon>Actinomycetota</taxon>
        <taxon>Actinomycetes</taxon>
        <taxon>Mycobacteriales</taxon>
        <taxon>Corynebacteriaceae</taxon>
        <taxon>Corynebacterium</taxon>
    </lineage>
</organism>
<keyword evidence="2" id="KW-1185">Reference proteome</keyword>
<gene>
    <name evidence="1" type="ORF">HMPREF0293_2106</name>
</gene>
<name>A0ABM9XMK2_9CORY</name>
<comment type="caution">
    <text evidence="1">The sequence shown here is derived from an EMBL/GenBank/DDBJ whole genome shotgun (WGS) entry which is preliminary data.</text>
</comment>
<accession>A0ABM9XMK2</accession>
<evidence type="ECO:0000313" key="1">
    <source>
        <dbReference type="EMBL" id="EEI62385.1"/>
    </source>
</evidence>
<sequence length="47" mass="5184">MWGGFRAVVAHIVLQRYAGYREGEAGLLRGDTTEKALDRGGRALTYT</sequence>
<reference evidence="1 2" key="1">
    <citation type="submission" date="2009-01" db="EMBL/GenBank/DDBJ databases">
        <authorList>
            <person name="Qin X."/>
            <person name="Bachman B."/>
            <person name="Battles P."/>
            <person name="Bell A."/>
            <person name="Bess C."/>
            <person name="Bickham C."/>
            <person name="Chaboub L."/>
            <person name="Chen D."/>
            <person name="Coyle M."/>
            <person name="Deiros D.R."/>
            <person name="Dinh H."/>
            <person name="Forbes L."/>
            <person name="Fowler G."/>
            <person name="Francisco L."/>
            <person name="Fu Q."/>
            <person name="Gubbala S."/>
            <person name="Hale W."/>
            <person name="Han Y."/>
            <person name="Hemphill L."/>
            <person name="Highlander S.K."/>
            <person name="Hirani K."/>
            <person name="Hogues M."/>
            <person name="Jackson L."/>
            <person name="Jakkamsetti A."/>
            <person name="Javaid M."/>
            <person name="Jiang H."/>
            <person name="Korchina V."/>
            <person name="Kovar C."/>
            <person name="Lara F."/>
            <person name="Lee S."/>
            <person name="Mata R."/>
            <person name="Mathew T."/>
            <person name="Moen C."/>
            <person name="Morales K."/>
            <person name="Munidasa M."/>
            <person name="Nazareth L."/>
            <person name="Ngo R."/>
            <person name="Nguyen L."/>
            <person name="Okwuonu G."/>
            <person name="Ongeri F."/>
            <person name="Patil S."/>
            <person name="Petrosino J."/>
            <person name="Pham C."/>
            <person name="Pham P."/>
            <person name="Pu L.-L."/>
            <person name="Puazo M."/>
            <person name="Raj R."/>
            <person name="Reid J."/>
            <person name="Rouhana J."/>
            <person name="Saada N."/>
            <person name="Shang Y."/>
            <person name="Simmons D."/>
            <person name="Thornton R."/>
            <person name="Warren J."/>
            <person name="Weissenberger G."/>
            <person name="Zhang J."/>
            <person name="Zhang L."/>
            <person name="Zhou C."/>
            <person name="Zhu D."/>
            <person name="Muzny D."/>
            <person name="Worley K."/>
            <person name="Gibbs R."/>
        </authorList>
    </citation>
    <scope>NUCLEOTIDE SEQUENCE [LARGE SCALE GENOMIC DNA]</scope>
    <source>
        <strain evidence="1 2">ATCC 51866</strain>
    </source>
</reference>